<accession>A0A382HEX3</accession>
<keyword evidence="1" id="KW-0472">Membrane</keyword>
<gene>
    <name evidence="2" type="ORF">METZ01_LOCUS238563</name>
</gene>
<dbReference type="AlphaFoldDB" id="A0A382HEX3"/>
<dbReference type="EMBL" id="UINC01060809">
    <property type="protein sequence ID" value="SVB85709.1"/>
    <property type="molecule type" value="Genomic_DNA"/>
</dbReference>
<keyword evidence="1" id="KW-0812">Transmembrane</keyword>
<sequence length="115" mass="12580">MDGGPMKTIILLMAVILIGIRICLRKISTLCGTYVTSMVDILKEVKASTFPGKENVNNIANVSTFGGHCTRRDPGILVQHPVRVTLANYTSSNISLRNYINKTNGTDRSKVVVPF</sequence>
<organism evidence="2">
    <name type="scientific">marine metagenome</name>
    <dbReference type="NCBI Taxonomy" id="408172"/>
    <lineage>
        <taxon>unclassified sequences</taxon>
        <taxon>metagenomes</taxon>
        <taxon>ecological metagenomes</taxon>
    </lineage>
</organism>
<name>A0A382HEX3_9ZZZZ</name>
<evidence type="ECO:0000256" key="1">
    <source>
        <dbReference type="SAM" id="Phobius"/>
    </source>
</evidence>
<evidence type="ECO:0000313" key="2">
    <source>
        <dbReference type="EMBL" id="SVB85709.1"/>
    </source>
</evidence>
<proteinExistence type="predicted"/>
<feature type="transmembrane region" description="Helical" evidence="1">
    <location>
        <begin position="6"/>
        <end position="24"/>
    </location>
</feature>
<protein>
    <submittedName>
        <fullName evidence="2">Uncharacterized protein</fullName>
    </submittedName>
</protein>
<reference evidence="2" key="1">
    <citation type="submission" date="2018-05" db="EMBL/GenBank/DDBJ databases">
        <authorList>
            <person name="Lanie J.A."/>
            <person name="Ng W.-L."/>
            <person name="Kazmierczak K.M."/>
            <person name="Andrzejewski T.M."/>
            <person name="Davidsen T.M."/>
            <person name="Wayne K.J."/>
            <person name="Tettelin H."/>
            <person name="Glass J.I."/>
            <person name="Rusch D."/>
            <person name="Podicherti R."/>
            <person name="Tsui H.-C.T."/>
            <person name="Winkler M.E."/>
        </authorList>
    </citation>
    <scope>NUCLEOTIDE SEQUENCE</scope>
</reference>
<keyword evidence="1" id="KW-1133">Transmembrane helix</keyword>